<protein>
    <recommendedName>
        <fullName evidence="4">YqzL-like protein</fullName>
    </recommendedName>
</protein>
<comment type="caution">
    <text evidence="2">The sequence shown here is derived from an EMBL/GenBank/DDBJ whole genome shotgun (WGS) entry which is preliminary data.</text>
</comment>
<feature type="region of interest" description="Disordered" evidence="1">
    <location>
        <begin position="27"/>
        <end position="53"/>
    </location>
</feature>
<reference evidence="2 3" key="1">
    <citation type="submission" date="2020-08" db="EMBL/GenBank/DDBJ databases">
        <title>Genomic Encyclopedia of Type Strains, Phase IV (KMG-IV): sequencing the most valuable type-strain genomes for metagenomic binning, comparative biology and taxonomic classification.</title>
        <authorList>
            <person name="Goeker M."/>
        </authorList>
    </citation>
    <scope>NUCLEOTIDE SEQUENCE [LARGE SCALE GENOMIC DNA]</scope>
    <source>
        <strain evidence="2 3">DSM 21769</strain>
    </source>
</reference>
<dbReference type="InterPro" id="IPR025617">
    <property type="entry name" value="YqzL"/>
</dbReference>
<evidence type="ECO:0000313" key="2">
    <source>
        <dbReference type="EMBL" id="MBB6448839.1"/>
    </source>
</evidence>
<dbReference type="EMBL" id="JACHHJ010000001">
    <property type="protein sequence ID" value="MBB6448839.1"/>
    <property type="molecule type" value="Genomic_DNA"/>
</dbReference>
<keyword evidence="3" id="KW-1185">Reference proteome</keyword>
<name>A0A841PJD4_9BACL</name>
<evidence type="ECO:0008006" key="4">
    <source>
        <dbReference type="Google" id="ProtNLM"/>
    </source>
</evidence>
<dbReference type="RefSeq" id="WP_184402779.1">
    <property type="nucleotide sequence ID" value="NZ_JACHHJ010000001.1"/>
</dbReference>
<evidence type="ECO:0000256" key="1">
    <source>
        <dbReference type="SAM" id="MobiDB-lite"/>
    </source>
</evidence>
<gene>
    <name evidence="2" type="ORF">HNR44_000788</name>
</gene>
<dbReference type="Proteomes" id="UP000568839">
    <property type="component" value="Unassembled WGS sequence"/>
</dbReference>
<sequence>MLNYYWKLFSLTGDLDTYLKHKEYERMSEDPLQQVEDESLKDYRVSGQESPRL</sequence>
<proteinExistence type="predicted"/>
<evidence type="ECO:0000313" key="3">
    <source>
        <dbReference type="Proteomes" id="UP000568839"/>
    </source>
</evidence>
<dbReference type="Pfam" id="PF14006">
    <property type="entry name" value="YqzL"/>
    <property type="match status" value="1"/>
</dbReference>
<accession>A0A841PJD4</accession>
<organism evidence="2 3">
    <name type="scientific">Geomicrobium halophilum</name>
    <dbReference type="NCBI Taxonomy" id="549000"/>
    <lineage>
        <taxon>Bacteria</taxon>
        <taxon>Bacillati</taxon>
        <taxon>Bacillota</taxon>
        <taxon>Bacilli</taxon>
        <taxon>Bacillales</taxon>
        <taxon>Geomicrobium</taxon>
    </lineage>
</organism>
<dbReference type="AlphaFoldDB" id="A0A841PJD4"/>